<dbReference type="AlphaFoldDB" id="A0A161HZ79"/>
<dbReference type="SUPFAM" id="SSF52540">
    <property type="entry name" value="P-loop containing nucleoside triphosphate hydrolases"/>
    <property type="match status" value="1"/>
</dbReference>
<dbReference type="Proteomes" id="UP000076794">
    <property type="component" value="Chromosome"/>
</dbReference>
<dbReference type="GO" id="GO:0016887">
    <property type="term" value="F:ATP hydrolysis activity"/>
    <property type="evidence" value="ECO:0007669"/>
    <property type="project" value="InterPro"/>
</dbReference>
<reference evidence="8 9" key="1">
    <citation type="submission" date="2016-01" db="EMBL/GenBank/DDBJ databases">
        <title>Complete genome sequence of a soil Actinobacterium, Isoptericola dokdonensis DS-3.</title>
        <authorList>
            <person name="Kwon S.-K."/>
            <person name="Kim J.F."/>
        </authorList>
    </citation>
    <scope>NUCLEOTIDE SEQUENCE [LARGE SCALE GENOMIC DNA]</scope>
    <source>
        <strain evidence="8 9">DS-3</strain>
    </source>
</reference>
<dbReference type="GO" id="GO:0015689">
    <property type="term" value="P:molybdate ion transport"/>
    <property type="evidence" value="ECO:0007669"/>
    <property type="project" value="InterPro"/>
</dbReference>
<dbReference type="Pfam" id="PF03459">
    <property type="entry name" value="TOBE"/>
    <property type="match status" value="1"/>
</dbReference>
<dbReference type="OrthoDB" id="9112331at2"/>
<name>A0A161HZ79_9MICO</name>
<evidence type="ECO:0000256" key="1">
    <source>
        <dbReference type="ARBA" id="ARBA00022448"/>
    </source>
</evidence>
<dbReference type="InterPro" id="IPR050093">
    <property type="entry name" value="ABC_SmlMolc_Importer"/>
</dbReference>
<proteinExistence type="predicted"/>
<dbReference type="Pfam" id="PF00005">
    <property type="entry name" value="ABC_tran"/>
    <property type="match status" value="1"/>
</dbReference>
<dbReference type="PANTHER" id="PTHR42781:SF4">
    <property type="entry name" value="SPERMIDINE_PUTRESCINE IMPORT ATP-BINDING PROTEIN POTA"/>
    <property type="match status" value="1"/>
</dbReference>
<evidence type="ECO:0000313" key="9">
    <source>
        <dbReference type="Proteomes" id="UP000076794"/>
    </source>
</evidence>
<dbReference type="InterPro" id="IPR017871">
    <property type="entry name" value="ABC_transporter-like_CS"/>
</dbReference>
<dbReference type="InterPro" id="IPR008995">
    <property type="entry name" value="Mo/tungstate-bd_C_term_dom"/>
</dbReference>
<keyword evidence="1" id="KW-0813">Transport</keyword>
<dbReference type="PROSITE" id="PS51866">
    <property type="entry name" value="MOP"/>
    <property type="match status" value="1"/>
</dbReference>
<dbReference type="EMBL" id="CP014209">
    <property type="protein sequence ID" value="ANC31863.1"/>
    <property type="molecule type" value="Genomic_DNA"/>
</dbReference>
<dbReference type="SMART" id="SM00382">
    <property type="entry name" value="AAA"/>
    <property type="match status" value="1"/>
</dbReference>
<dbReference type="RefSeq" id="WP_068205239.1">
    <property type="nucleotide sequence ID" value="NZ_CP014209.1"/>
</dbReference>
<dbReference type="PANTHER" id="PTHR42781">
    <property type="entry name" value="SPERMIDINE/PUTRESCINE IMPORT ATP-BINDING PROTEIN POTA"/>
    <property type="match status" value="1"/>
</dbReference>
<keyword evidence="9" id="KW-1185">Reference proteome</keyword>
<sequence length="350" mass="36256">MTLDLDVRLAARGLDVALEVADGETLALLGPNGAGKSTTLGAVAGTLRPDDGRVALDGRTLAHVESGRLRAWVAPHDRHVALLAQEPLLFPHLSVADNVAFGPRAQGAGRREAAARAAEWLDRVGVAGLAARRPSTLSGGQAQRVAVARALAARPRLLLLDEPMAALDVDVAPALRQTLRHVLADQTTVITTHDVLDALLLADRVAVVDDGRVVEQGPTAQVLGRPRSAFAASLAGLNLWTGVWTGDGVRTDAGAVVHGHHDPQVPAGAAAVAAFRPAAVAVFLAPVPGSPRNLLPGTVRTVEPHGDLLRVRGDRVAADVTPQAVAELGLAPGVDVWFSVKAAEVDVYPA</sequence>
<evidence type="ECO:0000256" key="5">
    <source>
        <dbReference type="PROSITE-ProRule" id="PRU01213"/>
    </source>
</evidence>
<gene>
    <name evidence="8" type="primary">phnT</name>
    <name evidence="8" type="ORF">I598_2323</name>
</gene>
<dbReference type="InterPro" id="IPR004606">
    <property type="entry name" value="Mop_domain"/>
</dbReference>
<feature type="domain" description="ABC transporter" evidence="6">
    <location>
        <begin position="2"/>
        <end position="235"/>
    </location>
</feature>
<keyword evidence="4 8" id="KW-0067">ATP-binding</keyword>
<evidence type="ECO:0000259" key="6">
    <source>
        <dbReference type="PROSITE" id="PS50893"/>
    </source>
</evidence>
<keyword evidence="3" id="KW-0547">Nucleotide-binding</keyword>
<evidence type="ECO:0000256" key="4">
    <source>
        <dbReference type="ARBA" id="ARBA00022840"/>
    </source>
</evidence>
<dbReference type="InterPro" id="IPR003593">
    <property type="entry name" value="AAA+_ATPase"/>
</dbReference>
<dbReference type="GO" id="GO:0005524">
    <property type="term" value="F:ATP binding"/>
    <property type="evidence" value="ECO:0007669"/>
    <property type="project" value="UniProtKB-KW"/>
</dbReference>
<evidence type="ECO:0000259" key="7">
    <source>
        <dbReference type="PROSITE" id="PS51866"/>
    </source>
</evidence>
<evidence type="ECO:0000256" key="3">
    <source>
        <dbReference type="ARBA" id="ARBA00022741"/>
    </source>
</evidence>
<keyword evidence="2 5" id="KW-0500">Molybdenum</keyword>
<protein>
    <submittedName>
        <fullName evidence="8">Putative 2-aminoethylphosphonate import ATP-binding protein PhnT</fullName>
    </submittedName>
</protein>
<dbReference type="Gene3D" id="2.40.50.100">
    <property type="match status" value="1"/>
</dbReference>
<dbReference type="SUPFAM" id="SSF50331">
    <property type="entry name" value="MOP-like"/>
    <property type="match status" value="1"/>
</dbReference>
<dbReference type="PROSITE" id="PS50893">
    <property type="entry name" value="ABC_TRANSPORTER_2"/>
    <property type="match status" value="1"/>
</dbReference>
<evidence type="ECO:0000256" key="2">
    <source>
        <dbReference type="ARBA" id="ARBA00022505"/>
    </source>
</evidence>
<evidence type="ECO:0000313" key="8">
    <source>
        <dbReference type="EMBL" id="ANC31863.1"/>
    </source>
</evidence>
<accession>A0A161HZ79</accession>
<dbReference type="PATRIC" id="fig|1300344.3.peg.2332"/>
<dbReference type="STRING" id="1300344.I598_2323"/>
<organism evidence="8 9">
    <name type="scientific">Isoptericola dokdonensis DS-3</name>
    <dbReference type="NCBI Taxonomy" id="1300344"/>
    <lineage>
        <taxon>Bacteria</taxon>
        <taxon>Bacillati</taxon>
        <taxon>Actinomycetota</taxon>
        <taxon>Actinomycetes</taxon>
        <taxon>Micrococcales</taxon>
        <taxon>Promicromonosporaceae</taxon>
        <taxon>Isoptericola</taxon>
    </lineage>
</organism>
<dbReference type="PROSITE" id="PS00211">
    <property type="entry name" value="ABC_TRANSPORTER_1"/>
    <property type="match status" value="1"/>
</dbReference>
<dbReference type="InterPro" id="IPR005116">
    <property type="entry name" value="Transp-assoc_OB_typ1"/>
</dbReference>
<feature type="domain" description="Mop" evidence="7">
    <location>
        <begin position="288"/>
        <end position="349"/>
    </location>
</feature>
<dbReference type="InterPro" id="IPR027417">
    <property type="entry name" value="P-loop_NTPase"/>
</dbReference>
<dbReference type="InterPro" id="IPR003439">
    <property type="entry name" value="ABC_transporter-like_ATP-bd"/>
</dbReference>
<dbReference type="Gene3D" id="3.40.50.300">
    <property type="entry name" value="P-loop containing nucleotide triphosphate hydrolases"/>
    <property type="match status" value="1"/>
</dbReference>
<dbReference type="KEGG" id="ido:I598_2323"/>